<dbReference type="Proteomes" id="UP000012045">
    <property type="component" value="Unassembled WGS sequence"/>
</dbReference>
<gene>
    <name evidence="1" type="ORF">BcDW1_3364</name>
</gene>
<evidence type="ECO:0000313" key="1">
    <source>
        <dbReference type="EMBL" id="EMR88001.1"/>
    </source>
</evidence>
<dbReference type="HOGENOM" id="CLU_2704512_0_0_1"/>
<proteinExistence type="predicted"/>
<organism evidence="1 2">
    <name type="scientific">Botryotinia fuckeliana (strain BcDW1)</name>
    <name type="common">Noble rot fungus</name>
    <name type="synonym">Botrytis cinerea</name>
    <dbReference type="NCBI Taxonomy" id="1290391"/>
    <lineage>
        <taxon>Eukaryota</taxon>
        <taxon>Fungi</taxon>
        <taxon>Dikarya</taxon>
        <taxon>Ascomycota</taxon>
        <taxon>Pezizomycotina</taxon>
        <taxon>Leotiomycetes</taxon>
        <taxon>Helotiales</taxon>
        <taxon>Sclerotiniaceae</taxon>
        <taxon>Botrytis</taxon>
    </lineage>
</organism>
<protein>
    <submittedName>
        <fullName evidence="1">Uncharacterized protein</fullName>
    </submittedName>
</protein>
<sequence>MPTSYKIPTPDKLPEGDDNINFAHRRLHRVIPKIKKDLWLAQKEFVELAERKEARTIVKENLMTGLAPGSEEY</sequence>
<accession>M7TWH5</accession>
<dbReference type="EMBL" id="KB707803">
    <property type="protein sequence ID" value="EMR88001.1"/>
    <property type="molecule type" value="Genomic_DNA"/>
</dbReference>
<dbReference type="AlphaFoldDB" id="M7TWH5"/>
<name>M7TWH5_BOTF1</name>
<reference evidence="2" key="1">
    <citation type="journal article" date="2013" name="Genome Announc.">
        <title>Draft genome sequence of Botrytis cinerea BcDW1, inoculum for noble rot of grape berries.</title>
        <authorList>
            <person name="Blanco-Ulate B."/>
            <person name="Allen G."/>
            <person name="Powell A.L."/>
            <person name="Cantu D."/>
        </authorList>
    </citation>
    <scope>NUCLEOTIDE SEQUENCE [LARGE SCALE GENOMIC DNA]</scope>
    <source>
        <strain evidence="2">BcDW1</strain>
    </source>
</reference>
<dbReference type="OrthoDB" id="10382953at2759"/>
<evidence type="ECO:0000313" key="2">
    <source>
        <dbReference type="Proteomes" id="UP000012045"/>
    </source>
</evidence>